<name>A0ABY7NR95_9SPHN</name>
<dbReference type="InterPro" id="IPR031321">
    <property type="entry name" value="UCP012641"/>
</dbReference>
<dbReference type="Pfam" id="PF15887">
    <property type="entry name" value="Peptidase_Mx"/>
    <property type="match status" value="1"/>
</dbReference>
<evidence type="ECO:0000259" key="1">
    <source>
        <dbReference type="Pfam" id="PF10005"/>
    </source>
</evidence>
<dbReference type="InterPro" id="IPR011201">
    <property type="entry name" value="Zinc-ribbon_6_bact"/>
</dbReference>
<dbReference type="EMBL" id="CP115174">
    <property type="protein sequence ID" value="WBO24055.1"/>
    <property type="molecule type" value="Genomic_DNA"/>
</dbReference>
<accession>A0ABY7NR95</accession>
<evidence type="ECO:0000313" key="3">
    <source>
        <dbReference type="Proteomes" id="UP001210865"/>
    </source>
</evidence>
<dbReference type="PIRSF" id="PIRSF012641">
    <property type="entry name" value="UCP012641"/>
    <property type="match status" value="1"/>
</dbReference>
<proteinExistence type="predicted"/>
<gene>
    <name evidence="2" type="ORF">PBT88_08080</name>
</gene>
<dbReference type="Proteomes" id="UP001210865">
    <property type="component" value="Chromosome"/>
</dbReference>
<organism evidence="2 3">
    <name type="scientific">Sphingomonas abietis</name>
    <dbReference type="NCBI Taxonomy" id="3012344"/>
    <lineage>
        <taxon>Bacteria</taxon>
        <taxon>Pseudomonadati</taxon>
        <taxon>Pseudomonadota</taxon>
        <taxon>Alphaproteobacteria</taxon>
        <taxon>Sphingomonadales</taxon>
        <taxon>Sphingomonadaceae</taxon>
        <taxon>Sphingomonas</taxon>
    </lineage>
</organism>
<keyword evidence="3" id="KW-1185">Reference proteome</keyword>
<sequence>MIALACAHCAHLLAFDARACPACGHGAGFEPVAGRFYALDDQGLWHDGDQAVEDLVACDNGRLGVCNWLLRADSGRVFCDGCRHNRIIPDLTIAGNLERWTKIETAKKRTIHTLIRLGTPPAVRGPDQFGLTFDFLYDPSAEKGYAPELLTGHQAGLVTINLIEADDVARERLRRDFDEPYRTLVGHFRHEIGHYYWHKLVEFTADLTPFRALFGDERANYAAAMQGYYASKDIPGWEDEYVSRYATMHPWEDFAETFAHYLHIVDTLATIGSFGMVIDVAPGATRGPQPVVDFDPFTADTATLVDCWIPMAFAINAINRSMGQPDLYPFRITPQIVLKLDFVNRLLAFAAGRWTPGDREGAGLKAMIATLGHGVDLAE</sequence>
<feature type="domain" description="Zinc-ribbon" evidence="1">
    <location>
        <begin position="5"/>
        <end position="92"/>
    </location>
</feature>
<evidence type="ECO:0000313" key="2">
    <source>
        <dbReference type="EMBL" id="WBO24055.1"/>
    </source>
</evidence>
<reference evidence="2 3" key="1">
    <citation type="submission" date="2022-12" db="EMBL/GenBank/DDBJ databases">
        <title>Sphingomonas abieness sp. nov., an endophytic bacterium isolated from Abies koreana.</title>
        <authorList>
            <person name="Jiang L."/>
            <person name="Lee J."/>
        </authorList>
    </citation>
    <scope>NUCLEOTIDE SEQUENCE [LARGE SCALE GENOMIC DNA]</scope>
    <source>
        <strain evidence="3">PAMB 00755</strain>
    </source>
</reference>
<dbReference type="RefSeq" id="WP_270078684.1">
    <property type="nucleotide sequence ID" value="NZ_CP115174.1"/>
</dbReference>
<dbReference type="Pfam" id="PF10005">
    <property type="entry name" value="Zn_ribbon_DZR_6"/>
    <property type="match status" value="1"/>
</dbReference>
<protein>
    <submittedName>
        <fullName evidence="2">Zinc-binding metallopeptidase</fullName>
    </submittedName>
</protein>
<dbReference type="Gene3D" id="3.40.390.70">
    <property type="match status" value="1"/>
</dbReference>